<evidence type="ECO:0000259" key="1">
    <source>
        <dbReference type="PROSITE" id="PS51199"/>
    </source>
</evidence>
<dbReference type="PANTHER" id="PTHR12873">
    <property type="entry name" value="T7-LIKE MITOCHONDRIAL DNA HELICASE"/>
    <property type="match status" value="1"/>
</dbReference>
<dbReference type="GO" id="GO:0005524">
    <property type="term" value="F:ATP binding"/>
    <property type="evidence" value="ECO:0007669"/>
    <property type="project" value="InterPro"/>
</dbReference>
<dbReference type="CDD" id="cd01029">
    <property type="entry name" value="TOPRIM_primases"/>
    <property type="match status" value="1"/>
</dbReference>
<dbReference type="PROSITE" id="PS51199">
    <property type="entry name" value="SF4_HELICASE"/>
    <property type="match status" value="1"/>
</dbReference>
<dbReference type="Gene3D" id="3.90.580.10">
    <property type="entry name" value="Zinc finger, CHC2-type domain"/>
    <property type="match status" value="1"/>
</dbReference>
<proteinExistence type="predicted"/>
<dbReference type="InterPro" id="IPR036977">
    <property type="entry name" value="DNA_primase_Znf_CHC2"/>
</dbReference>
<dbReference type="GO" id="GO:0003697">
    <property type="term" value="F:single-stranded DNA binding"/>
    <property type="evidence" value="ECO:0007669"/>
    <property type="project" value="InterPro"/>
</dbReference>
<dbReference type="PANTHER" id="PTHR12873:SF0">
    <property type="entry name" value="TWINKLE MTDNA HELICASE"/>
    <property type="match status" value="1"/>
</dbReference>
<dbReference type="Gene3D" id="3.40.50.300">
    <property type="entry name" value="P-loop containing nucleotide triphosphate hydrolases"/>
    <property type="match status" value="1"/>
</dbReference>
<keyword evidence="2" id="KW-0547">Nucleotide-binding</keyword>
<dbReference type="GO" id="GO:0043139">
    <property type="term" value="F:5'-3' DNA helicase activity"/>
    <property type="evidence" value="ECO:0007669"/>
    <property type="project" value="InterPro"/>
</dbReference>
<organism evidence="2">
    <name type="scientific">viral metagenome</name>
    <dbReference type="NCBI Taxonomy" id="1070528"/>
    <lineage>
        <taxon>unclassified sequences</taxon>
        <taxon>metagenomes</taxon>
        <taxon>organismal metagenomes</taxon>
    </lineage>
</organism>
<dbReference type="Pfam" id="PF13155">
    <property type="entry name" value="Toprim_2"/>
    <property type="match status" value="1"/>
</dbReference>
<dbReference type="Pfam" id="PF03796">
    <property type="entry name" value="DnaB_C"/>
    <property type="match status" value="1"/>
</dbReference>
<dbReference type="EMBL" id="MT141433">
    <property type="protein sequence ID" value="QJA61202.1"/>
    <property type="molecule type" value="Genomic_DNA"/>
</dbReference>
<dbReference type="GO" id="GO:0006260">
    <property type="term" value="P:DNA replication"/>
    <property type="evidence" value="ECO:0007669"/>
    <property type="project" value="InterPro"/>
</dbReference>
<dbReference type="AlphaFoldDB" id="A0A6M3IX39"/>
<protein>
    <submittedName>
        <fullName evidence="2">Putative helicase</fullName>
    </submittedName>
</protein>
<evidence type="ECO:0000313" key="2">
    <source>
        <dbReference type="EMBL" id="QJA61202.1"/>
    </source>
</evidence>
<sequence length="566" mass="65059">MLIESVLDYVQRKGWPHKVVNEEIILQICPFCKDKGSHFYFNTESEVYYCHKCDARGNMYSLKTFSGDLLPVRSFEQLVPEVEEEDISTLMAQVEINHRELLVNPEYLKHLLVKRKFSMQAIKFFKLGIEPTPVGDWLWYPYWRKGMVKNVKMRTLPPAEKAFRRWRGGESLLFNEDALDETSGELFITEGESDSIALWSKGIKNVVGVTVGAKGIKSDWVDKLDKFERIYFAYDTDIAGNTGAGKFATRLGLERCWRINLPNGCKDVNEFFGGGGTVDGWKELVSRASRFDVESVRSLSKVLQDSIVSLYNQTSESNGIPFPWENLNRLAGHMMPGDLWIIASKPKVGKSTIAFNIIYNLAKNNIPCLLWSLEMRPERMMPRIVALHLRKDSQTVNTFEDMTKAYQEMREFPFYFAYGYRKLDFGYISDTIRQCLRRYGIQFMVFDNLHFLARSKDHMTQEISIASQNFKLLAEELSIPILLIARPKKTGGKMMQAEDLAWSADLEADADGIILLHREEKHIEGLATTEGVFEEDCLIRVNRIRYTSGGTTHLRAIDAEARFEEL</sequence>
<name>A0A6M3IX39_9ZZZZ</name>
<keyword evidence="2" id="KW-0067">ATP-binding</keyword>
<dbReference type="SUPFAM" id="SSF56731">
    <property type="entry name" value="DNA primase core"/>
    <property type="match status" value="1"/>
</dbReference>
<feature type="domain" description="SF4 helicase" evidence="1">
    <location>
        <begin position="313"/>
        <end position="566"/>
    </location>
</feature>
<dbReference type="Gene3D" id="3.40.1360.10">
    <property type="match status" value="1"/>
</dbReference>
<dbReference type="InterPro" id="IPR027417">
    <property type="entry name" value="P-loop_NTPase"/>
</dbReference>
<reference evidence="2" key="1">
    <citation type="submission" date="2020-03" db="EMBL/GenBank/DDBJ databases">
        <title>The deep terrestrial virosphere.</title>
        <authorList>
            <person name="Holmfeldt K."/>
            <person name="Nilsson E."/>
            <person name="Simone D."/>
            <person name="Lopez-Fernandez M."/>
            <person name="Wu X."/>
            <person name="de Brujin I."/>
            <person name="Lundin D."/>
            <person name="Andersson A."/>
            <person name="Bertilsson S."/>
            <person name="Dopson M."/>
        </authorList>
    </citation>
    <scope>NUCLEOTIDE SEQUENCE</scope>
    <source>
        <strain evidence="2">MM415B00985</strain>
    </source>
</reference>
<dbReference type="InterPro" id="IPR007694">
    <property type="entry name" value="DNA_helicase_DnaB-like_C"/>
</dbReference>
<dbReference type="SUPFAM" id="SSF57783">
    <property type="entry name" value="Zinc beta-ribbon"/>
    <property type="match status" value="1"/>
</dbReference>
<accession>A0A6M3IX39</accession>
<dbReference type="GO" id="GO:0008270">
    <property type="term" value="F:zinc ion binding"/>
    <property type="evidence" value="ECO:0007669"/>
    <property type="project" value="InterPro"/>
</dbReference>
<keyword evidence="2" id="KW-0378">Hydrolase</keyword>
<dbReference type="InterPro" id="IPR034154">
    <property type="entry name" value="TOPRIM_DnaG/twinkle"/>
</dbReference>
<keyword evidence="2" id="KW-0347">Helicase</keyword>
<dbReference type="InterPro" id="IPR027032">
    <property type="entry name" value="Twinkle-like"/>
</dbReference>
<dbReference type="SUPFAM" id="SSF52540">
    <property type="entry name" value="P-loop containing nucleoside triphosphate hydrolases"/>
    <property type="match status" value="1"/>
</dbReference>
<gene>
    <name evidence="2" type="ORF">MM415B00985_0036</name>
</gene>